<reference evidence="4" key="1">
    <citation type="submission" date="2025-08" db="UniProtKB">
        <authorList>
            <consortium name="RefSeq"/>
        </authorList>
    </citation>
    <scope>IDENTIFICATION</scope>
    <source>
        <tissue evidence="4">Total insect</tissue>
    </source>
</reference>
<feature type="region of interest" description="Disordered" evidence="1">
    <location>
        <begin position="1"/>
        <end position="29"/>
    </location>
</feature>
<evidence type="ECO:0000313" key="4">
    <source>
        <dbReference type="RefSeq" id="XP_034255336.1"/>
    </source>
</evidence>
<dbReference type="Gene3D" id="3.40.50.300">
    <property type="entry name" value="P-loop containing nucleotide triphosphate hydrolases"/>
    <property type="match status" value="1"/>
</dbReference>
<evidence type="ECO:0000259" key="2">
    <source>
        <dbReference type="Pfam" id="PF01712"/>
    </source>
</evidence>
<dbReference type="Pfam" id="PF01712">
    <property type="entry name" value="dNK"/>
    <property type="match status" value="1"/>
</dbReference>
<protein>
    <submittedName>
        <fullName evidence="4">Uncharacterized protein LOC117653641</fullName>
    </submittedName>
</protein>
<dbReference type="KEGG" id="tpal:117653641"/>
<feature type="domain" description="Deoxynucleoside kinase" evidence="2">
    <location>
        <begin position="33"/>
        <end position="80"/>
    </location>
</feature>
<dbReference type="GeneID" id="117653641"/>
<dbReference type="Proteomes" id="UP000515158">
    <property type="component" value="Unplaced"/>
</dbReference>
<dbReference type="AlphaFoldDB" id="A0A6P9AIT2"/>
<sequence length="146" mass="16589">MLAEANTEPEAEGVPEAKAQLEDEEPPEAKYKRKEYFLYLRGSATTAYQRIQQRARDEENTLSKDYIQQLHLILDNWMENEPGLHAVVDATGSPETVQQQVIEALGRRVNGLIPFGAEVAQLFNEDKQITMQLLRAELREAFTATL</sequence>
<accession>A0A6P9AIT2</accession>
<proteinExistence type="predicted"/>
<evidence type="ECO:0000256" key="1">
    <source>
        <dbReference type="SAM" id="MobiDB-lite"/>
    </source>
</evidence>
<organism evidence="4">
    <name type="scientific">Thrips palmi</name>
    <name type="common">Melon thrips</name>
    <dbReference type="NCBI Taxonomy" id="161013"/>
    <lineage>
        <taxon>Eukaryota</taxon>
        <taxon>Metazoa</taxon>
        <taxon>Ecdysozoa</taxon>
        <taxon>Arthropoda</taxon>
        <taxon>Hexapoda</taxon>
        <taxon>Insecta</taxon>
        <taxon>Pterygota</taxon>
        <taxon>Neoptera</taxon>
        <taxon>Paraneoptera</taxon>
        <taxon>Thysanoptera</taxon>
        <taxon>Terebrantia</taxon>
        <taxon>Thripoidea</taxon>
        <taxon>Thripidae</taxon>
        <taxon>Thrips</taxon>
    </lineage>
</organism>
<evidence type="ECO:0000313" key="3">
    <source>
        <dbReference type="Proteomes" id="UP000515158"/>
    </source>
</evidence>
<dbReference type="SUPFAM" id="SSF52540">
    <property type="entry name" value="P-loop containing nucleoside triphosphate hydrolases"/>
    <property type="match status" value="1"/>
</dbReference>
<dbReference type="InParanoid" id="A0A6P9AIT2"/>
<gene>
    <name evidence="4" type="primary">LOC117653641</name>
</gene>
<dbReference type="InterPro" id="IPR031314">
    <property type="entry name" value="DNK_dom"/>
</dbReference>
<dbReference type="RefSeq" id="XP_034255336.1">
    <property type="nucleotide sequence ID" value="XM_034399445.1"/>
</dbReference>
<keyword evidence="3" id="KW-1185">Reference proteome</keyword>
<name>A0A6P9AIT2_THRPL</name>
<dbReference type="InterPro" id="IPR027417">
    <property type="entry name" value="P-loop_NTPase"/>
</dbReference>